<evidence type="ECO:0000313" key="2">
    <source>
        <dbReference type="Proteomes" id="UP000255163"/>
    </source>
</evidence>
<sequence>MGPRKPLKVAMSTPWGLLSQILFTQGNYAQAKALAQQANHSGQPNAARSCWRACWSILRQVKLTILRPSNMLQTAAEDIDNDSAVDAQMLLG</sequence>
<dbReference type="Proteomes" id="UP000255163">
    <property type="component" value="Unassembled WGS sequence"/>
</dbReference>
<dbReference type="EMBL" id="UFYI01000007">
    <property type="protein sequence ID" value="STD25235.1"/>
    <property type="molecule type" value="Genomic_DNA"/>
</dbReference>
<organism evidence="1 2">
    <name type="scientific">Enterobacter asburiae</name>
    <dbReference type="NCBI Taxonomy" id="61645"/>
    <lineage>
        <taxon>Bacteria</taxon>
        <taxon>Pseudomonadati</taxon>
        <taxon>Pseudomonadota</taxon>
        <taxon>Gammaproteobacteria</taxon>
        <taxon>Enterobacterales</taxon>
        <taxon>Enterobacteriaceae</taxon>
        <taxon>Enterobacter</taxon>
        <taxon>Enterobacter cloacae complex</taxon>
    </lineage>
</organism>
<reference evidence="1 2" key="1">
    <citation type="submission" date="2018-06" db="EMBL/GenBank/DDBJ databases">
        <authorList>
            <consortium name="Pathogen Informatics"/>
            <person name="Doyle S."/>
        </authorList>
    </citation>
    <scope>NUCLEOTIDE SEQUENCE [LARGE SCALE GENOMIC DNA]</scope>
    <source>
        <strain evidence="1 2">NCTC12123</strain>
    </source>
</reference>
<accession>A0A376FG61</accession>
<dbReference type="AlphaFoldDB" id="A0A376FG61"/>
<proteinExistence type="predicted"/>
<evidence type="ECO:0000313" key="1">
    <source>
        <dbReference type="EMBL" id="STD25235.1"/>
    </source>
</evidence>
<name>A0A376FG61_ENTAS</name>
<dbReference type="STRING" id="640513.Entas_0314"/>
<protein>
    <submittedName>
        <fullName evidence="1">Sel1 domain-containing protein repeat-containing protein</fullName>
    </submittedName>
</protein>
<gene>
    <name evidence="1" type="ORF">NCTC12123_04870</name>
</gene>